<dbReference type="InterPro" id="IPR000150">
    <property type="entry name" value="Cof"/>
</dbReference>
<evidence type="ECO:0008006" key="3">
    <source>
        <dbReference type="Google" id="ProtNLM"/>
    </source>
</evidence>
<dbReference type="GO" id="GO:0016791">
    <property type="term" value="F:phosphatase activity"/>
    <property type="evidence" value="ECO:0007669"/>
    <property type="project" value="TreeGrafter"/>
</dbReference>
<organism evidence="1 2">
    <name type="scientific">Bacillus benzoevorans</name>
    <dbReference type="NCBI Taxonomy" id="1456"/>
    <lineage>
        <taxon>Bacteria</taxon>
        <taxon>Bacillati</taxon>
        <taxon>Bacillota</taxon>
        <taxon>Bacilli</taxon>
        <taxon>Bacillales</taxon>
        <taxon>Bacillaceae</taxon>
        <taxon>Bacillus</taxon>
    </lineage>
</organism>
<evidence type="ECO:0000313" key="1">
    <source>
        <dbReference type="EMBL" id="MBB6444000.1"/>
    </source>
</evidence>
<sequence length="265" mass="29699">MKCFSIDLDGTLLNSEHEISKENKEVLRELNANGHHIIINTGRAYDDVIKFETIRELELPICSINGTVLYSNSGEVLYEASLPVSIYKDLLPILQEIGLWVMVYTNQGGFPCRNPEIQDKADDEIEPIFQGYDYEQILEKENIKIYKVMAVSRRDQLEKIDQAKKALHGKFALSIASSHPNNVEFTSIDANKGSALDRYQQITNLPFDEIFAFGDGGNDLAQFKTATTSIAMGNAPFTIQQEADVVTTSNDENGFAYAVKHLLNL</sequence>
<name>A0A7X0HNF7_9BACI</name>
<dbReference type="AlphaFoldDB" id="A0A7X0HNF7"/>
<dbReference type="SFLD" id="SFLDS00003">
    <property type="entry name" value="Haloacid_Dehalogenase"/>
    <property type="match status" value="1"/>
</dbReference>
<dbReference type="PROSITE" id="PS01229">
    <property type="entry name" value="COF_2"/>
    <property type="match status" value="1"/>
</dbReference>
<dbReference type="InterPro" id="IPR023214">
    <property type="entry name" value="HAD_sf"/>
</dbReference>
<keyword evidence="2" id="KW-1185">Reference proteome</keyword>
<dbReference type="Gene3D" id="3.40.50.1000">
    <property type="entry name" value="HAD superfamily/HAD-like"/>
    <property type="match status" value="1"/>
</dbReference>
<dbReference type="NCBIfam" id="TIGR00099">
    <property type="entry name" value="Cof-subfamily"/>
    <property type="match status" value="1"/>
</dbReference>
<dbReference type="NCBIfam" id="TIGR01484">
    <property type="entry name" value="HAD-SF-IIB"/>
    <property type="match status" value="1"/>
</dbReference>
<gene>
    <name evidence="1" type="ORF">HNR53_000588</name>
</gene>
<dbReference type="SFLD" id="SFLDG01140">
    <property type="entry name" value="C2.B:_Phosphomannomutase_and_P"/>
    <property type="match status" value="1"/>
</dbReference>
<dbReference type="RefSeq" id="WP_184522586.1">
    <property type="nucleotide sequence ID" value="NZ_JACHGK010000001.1"/>
</dbReference>
<dbReference type="GO" id="GO:0000287">
    <property type="term" value="F:magnesium ion binding"/>
    <property type="evidence" value="ECO:0007669"/>
    <property type="project" value="TreeGrafter"/>
</dbReference>
<dbReference type="SUPFAM" id="SSF56784">
    <property type="entry name" value="HAD-like"/>
    <property type="match status" value="1"/>
</dbReference>
<comment type="caution">
    <text evidence="1">The sequence shown here is derived from an EMBL/GenBank/DDBJ whole genome shotgun (WGS) entry which is preliminary data.</text>
</comment>
<proteinExistence type="predicted"/>
<dbReference type="PANTHER" id="PTHR10000">
    <property type="entry name" value="PHOSPHOSERINE PHOSPHATASE"/>
    <property type="match status" value="1"/>
</dbReference>
<dbReference type="Proteomes" id="UP000531594">
    <property type="component" value="Unassembled WGS sequence"/>
</dbReference>
<dbReference type="GO" id="GO:0005829">
    <property type="term" value="C:cytosol"/>
    <property type="evidence" value="ECO:0007669"/>
    <property type="project" value="TreeGrafter"/>
</dbReference>
<dbReference type="PANTHER" id="PTHR10000:SF55">
    <property type="entry name" value="5-AMINO-6-(5-PHOSPHO-D-RIBITYLAMINO)URACIL PHOSPHATASE YCSE"/>
    <property type="match status" value="1"/>
</dbReference>
<evidence type="ECO:0000313" key="2">
    <source>
        <dbReference type="Proteomes" id="UP000531594"/>
    </source>
</evidence>
<protein>
    <recommendedName>
        <fullName evidence="3">Hydrolase</fullName>
    </recommendedName>
</protein>
<dbReference type="EMBL" id="JACHGK010000001">
    <property type="protein sequence ID" value="MBB6444000.1"/>
    <property type="molecule type" value="Genomic_DNA"/>
</dbReference>
<dbReference type="Gene3D" id="3.30.1240.10">
    <property type="match status" value="1"/>
</dbReference>
<dbReference type="CDD" id="cd07516">
    <property type="entry name" value="HAD_Pase"/>
    <property type="match status" value="1"/>
</dbReference>
<accession>A0A7X0HNF7</accession>
<dbReference type="InterPro" id="IPR036412">
    <property type="entry name" value="HAD-like_sf"/>
</dbReference>
<dbReference type="Pfam" id="PF08282">
    <property type="entry name" value="Hydrolase_3"/>
    <property type="match status" value="1"/>
</dbReference>
<reference evidence="1 2" key="1">
    <citation type="submission" date="2020-08" db="EMBL/GenBank/DDBJ databases">
        <title>Genomic Encyclopedia of Type Strains, Phase IV (KMG-IV): sequencing the most valuable type-strain genomes for metagenomic binning, comparative biology and taxonomic classification.</title>
        <authorList>
            <person name="Goeker M."/>
        </authorList>
    </citation>
    <scope>NUCLEOTIDE SEQUENCE [LARGE SCALE GENOMIC DNA]</scope>
    <source>
        <strain evidence="1 2">DSM 5391</strain>
    </source>
</reference>
<dbReference type="InterPro" id="IPR006379">
    <property type="entry name" value="HAD-SF_hydro_IIB"/>
</dbReference>